<dbReference type="SMART" id="SM00823">
    <property type="entry name" value="PKS_PP"/>
    <property type="match status" value="2"/>
</dbReference>
<dbReference type="InterPro" id="IPR036661">
    <property type="entry name" value="Luciferase-like_sf"/>
</dbReference>
<dbReference type="NCBIfam" id="TIGR04020">
    <property type="entry name" value="seco_metab_LLM"/>
    <property type="match status" value="1"/>
</dbReference>
<dbReference type="InterPro" id="IPR025110">
    <property type="entry name" value="AMP-bd_C"/>
</dbReference>
<protein>
    <recommendedName>
        <fullName evidence="6">Carrier domain-containing protein</fullName>
    </recommendedName>
</protein>
<dbReference type="InterPro" id="IPR001242">
    <property type="entry name" value="Condensation_dom"/>
</dbReference>
<dbReference type="InterPro" id="IPR020806">
    <property type="entry name" value="PKS_PP-bd"/>
</dbReference>
<evidence type="ECO:0000313" key="7">
    <source>
        <dbReference type="EMBL" id="GAA2264401.1"/>
    </source>
</evidence>
<dbReference type="InterPro" id="IPR020845">
    <property type="entry name" value="AMP-binding_CS"/>
</dbReference>
<dbReference type="Gene3D" id="1.10.1200.10">
    <property type="entry name" value="ACP-like"/>
    <property type="match status" value="2"/>
</dbReference>
<dbReference type="InterPro" id="IPR045851">
    <property type="entry name" value="AMP-bd_C_sf"/>
</dbReference>
<dbReference type="Gene3D" id="3.20.20.30">
    <property type="entry name" value="Luciferase-like domain"/>
    <property type="match status" value="1"/>
</dbReference>
<sequence>MNDADLDMSEAGFRLSPPQLHAWSHAAGRRVQARILLEGPVSGEEVRSALLAVVARHESLRSRLAHVPGLAVPLQLVDESAEPEWIDAVLPEGASAAAEALDRAAEEDLAGHWTGVLRARLLAASDRAVLLLTASGMFVDHRSLAVVYEELAQLLGGAAPKEEPLQYLDAAEWLHEQVGTDEAAARMEGWSARELAAACELRVPSEAGPAGGPAESAVVLEAGPAAAIEQAASKAGCSMGALLLGAWQVLLWRLTAHEEIVTAFLATSRGLDELEGVVGKFESPVPVLTAMDRSLPFDALAKELDRSLAEAPADQFSFDVARAADAFPFSFAFTELPVPASARGLRLSLTGISGGPAGSALHLAVVRTGGGELVLSVVRDERQVSERHAARIAEQYAAVLRAVAAAPGTPLDDLGLADRHETARVLGHGTGPRELPADPQLAHRRFELYAKSRPEALAVVCGDHRLTYRQMEVWANRLAHALRSHGVGADVPVGLVVERSVEYVIGLLAVLKAGGAFVPIDPALPAARIEQMLDDVRPAVLVTHRGLFEGGRDRATSVIDLDADAAELGALPATPVGADVHPENLAYVIFTSGSTGQPKGVGVPHRAICAYVDGVMPKFALPEDAVLCTLATTAADLGHTAVFGALCTGRSLFLAAPEEVLAPDALARRLREQPIDLLKIVPSHLAALLDAPDAADLLPASCLVLGGEELTTPLVERVRGLRPGLRVIDHYGPTESAVGALVHTEAGDEPGVIPIGHPIANYRAYVLDAKLRPVLEGAPGELYLGGRGIARGYRGRPGATAERFLPDPFAEDAGALMYRTGDLVRQRPDGAVVFLGRTDHQVKIRGHRVELNEIETLLRRDENITDAVIVSRDEGAGAYLAAYVVPRRGTRLGTDELGEQLRRRLPEYMVPGAIVCLPALPLTPNGKVDRRALPAPELAASRSARYVAPRTETEALLAVLWEEILGCERIGVDDDFFRALGGNSLGATRVVARVRAMTGVVLQVSALFEAPTVAGLAVLVDAGKAGAATGADTIAPIQRTGPMPLSYAQRRLWVLSEVDGASAAYNIPAAIRIDGELDVEVLVRALHEVVRRHEALRTGIVRAGGVPLQVVRGPAPFEVPVADVTAADVIPYAQAFAARPFDLELDELFRASVLRVTRQEHVLLLCLHHIVSDGWSTALLWQEVTALYTAFRVGQGSPLAPLPIQYADFAAWQTEWLDGDGIRPQLAYWTEQLRDLPALLELPTDRPRPAVQGAAGATLPIDIDPATVAALRSLSHEQRSTMFMVLLAAFNVLLSRYTGQRDIAVGTPLANRTRAEAEHLIGCFFNTLVIRTDLSGDPDFAELLGRVREVTLAAQTHQDLPFERLVEALNPPRDPGHTPLFQTLFVFQPAPDAGLGMDGLRIEPLTLPGTVAKYDLTFDLVEHEEGVSGRIEYRTDLFDAGTVQRLAGHYLELLRSILRDPAARISELGLMTEPERELVLSEWNSHFRGRVDEPLVADAFEARVRSQPEATAVVLGNRSLTYGELDRAANRLAHGLRAKGVEENVLVGLWLDRSVEMVVAMLAVLKAGGAYIPLDPDAPAARIGYVIEDARLGFVVALADRAAELPPTVVPIDPELDAATDETTPTRRPGLEDPAYVIYTSGSTGHPKGVMVGQRNLAGFFSAMDRRFGGEPSGTWLALTHYTFDISVLELLWTLTRGFKVVLTGAELVLSAGRKPGGDRPVDFSLFYFASDAGERESDKYRLLLEGARWADEHGFAAVWTPERHFGTFGGLYPNPSITAAALATATSRIKIRTGSLVLPLHNPIRVAEDWSVIDNLSGGRVGLSIASGWQPHDFAIAPQNFADRKEIMFRDLEVVRSLWRGEAVRTASGTGEEIEVRTLPRPVQPELPVWITAAGNPETFRRAGTVGANVLTHLLGQSVEELAGALEVYRAAWREAGHPGDGHVTLMLHTFVSDDEDRVRKTVHEPFKNYLRESVDLVRPIARSRGLELEDFDENDLDALLDHAFDRYYETSGLFGTPQSCATVVDRLKTAGVDEIACLVDFGVPADEVLASFEHLDELRRSVSPAPGEQPREDIAGLIEQHAVTHLQCTPSLAALLTADEEARAALGALDWMLVGGEALPPVLAESLSRTVGGQVLNVYGPTEATIWSTSHPVSGAGTSIGRPLANTRVYVLDERLNPVPVGVPGELCIAGEGVALGYLHRPELTAERFVTDPFEADPAARMYRTGDVVRYRPDGGIEFIGRRDHQVKIHGFRVELGEVEAVLAGAPGVRASAVVATEDGRGGRRLVAYVVAEGPSDATAVRRHLEERLPRYMVPAHFVQLDAMPLLPSGKVDRKALPEAGAEQRAPEEFTAPRTPVEQSLARIWSELLRLERVGVDDNFFELGGDSIIAIQMVSRAKHAGVLLAARDLFRHQTLGELAAVAREGGAGSQAQQGPVVGESGLAPIQRWFFEQELADPQHYNQAVLVDVEGARLDLDLLARARDAVVRHHDALRNRFVRDAAGWSQWTDAPEEHGAPVGHLDLTGEPPSSWPGAIAAMQAEAHRSLDLGHGPLMRMVYIGFGGRRADQIFTVVHHTVVDGISWRVVMEDLQAAYQALRDGRTPGLLPKTTSYQEWIARLEAEAASDRTRAELDYWAGQIEPFTAALPRDRDGENTEATARTITAELSVEETTSLLREVQAAHKAEVHDVLLWALAEACAPWTGSRSLLVDVEGHGREELFEDADVSRTVGWFTAIYPLRIELPAAPGDHLAAVKEQVRRIPRRGIGYGLLRHLAPEESVRARLRGGTQPEIVFNYLGQADASRSQGALLTLSTEPVGAPHGAAQQRKHLLNINGIVADGRLRMEFTFSEAVHDAATIEALSSRFTASLCRSIDNGRAGLVRLVPSDFPDIELTQEALDELLGELEDQG</sequence>
<dbReference type="InterPro" id="IPR024011">
    <property type="entry name" value="Biosynth_lucif-like_mOase_dom"/>
</dbReference>
<dbReference type="PANTHER" id="PTHR45527:SF1">
    <property type="entry name" value="FATTY ACID SYNTHASE"/>
    <property type="match status" value="1"/>
</dbReference>
<dbReference type="Pfam" id="PF00501">
    <property type="entry name" value="AMP-binding"/>
    <property type="match status" value="3"/>
</dbReference>
<accession>A0ABP5RJX5</accession>
<feature type="domain" description="Carrier" evidence="6">
    <location>
        <begin position="2354"/>
        <end position="2428"/>
    </location>
</feature>
<dbReference type="Proteomes" id="UP001500305">
    <property type="component" value="Unassembled WGS sequence"/>
</dbReference>
<dbReference type="PROSITE" id="PS00455">
    <property type="entry name" value="AMP_BINDING"/>
    <property type="match status" value="2"/>
</dbReference>
<dbReference type="InterPro" id="IPR036736">
    <property type="entry name" value="ACP-like_sf"/>
</dbReference>
<dbReference type="PROSITE" id="PS00012">
    <property type="entry name" value="PHOSPHOPANTETHEINE"/>
    <property type="match status" value="2"/>
</dbReference>
<comment type="cofactor">
    <cofactor evidence="1">
        <name>pantetheine 4'-phosphate</name>
        <dbReference type="ChEBI" id="CHEBI:47942"/>
    </cofactor>
</comment>
<dbReference type="Pfam" id="PF00550">
    <property type="entry name" value="PP-binding"/>
    <property type="match status" value="2"/>
</dbReference>
<evidence type="ECO:0000256" key="4">
    <source>
        <dbReference type="ARBA" id="ARBA00022737"/>
    </source>
</evidence>
<dbReference type="InterPro" id="IPR009081">
    <property type="entry name" value="PP-bd_ACP"/>
</dbReference>
<evidence type="ECO:0000256" key="2">
    <source>
        <dbReference type="ARBA" id="ARBA00022450"/>
    </source>
</evidence>
<dbReference type="SUPFAM" id="SSF47336">
    <property type="entry name" value="ACP-like"/>
    <property type="match status" value="2"/>
</dbReference>
<dbReference type="SUPFAM" id="SSF52777">
    <property type="entry name" value="CoA-dependent acyltransferases"/>
    <property type="match status" value="6"/>
</dbReference>
<dbReference type="SUPFAM" id="SSF51679">
    <property type="entry name" value="Bacterial luciferase-like"/>
    <property type="match status" value="1"/>
</dbReference>
<dbReference type="NCBIfam" id="TIGR01720">
    <property type="entry name" value="NRPS-para261"/>
    <property type="match status" value="1"/>
</dbReference>
<dbReference type="CDD" id="cd19531">
    <property type="entry name" value="LCL_NRPS-like"/>
    <property type="match status" value="1"/>
</dbReference>
<dbReference type="InterPro" id="IPR010071">
    <property type="entry name" value="AA_adenyl_dom"/>
</dbReference>
<keyword evidence="2" id="KW-0596">Phosphopantetheine</keyword>
<dbReference type="SUPFAM" id="SSF56801">
    <property type="entry name" value="Acetyl-CoA synthetase-like"/>
    <property type="match status" value="3"/>
</dbReference>
<dbReference type="Gene3D" id="3.30.300.30">
    <property type="match status" value="2"/>
</dbReference>
<evidence type="ECO:0000259" key="6">
    <source>
        <dbReference type="PROSITE" id="PS50075"/>
    </source>
</evidence>
<evidence type="ECO:0000256" key="5">
    <source>
        <dbReference type="ARBA" id="ARBA00023194"/>
    </source>
</evidence>
<evidence type="ECO:0000256" key="3">
    <source>
        <dbReference type="ARBA" id="ARBA00022553"/>
    </source>
</evidence>
<dbReference type="RefSeq" id="WP_344639312.1">
    <property type="nucleotide sequence ID" value="NZ_BAAATR010000030.1"/>
</dbReference>
<organism evidence="7 8">
    <name type="scientific">Kitasatospora cystarginea</name>
    <dbReference type="NCBI Taxonomy" id="58350"/>
    <lineage>
        <taxon>Bacteria</taxon>
        <taxon>Bacillati</taxon>
        <taxon>Actinomycetota</taxon>
        <taxon>Actinomycetes</taxon>
        <taxon>Kitasatosporales</taxon>
        <taxon>Streptomycetaceae</taxon>
        <taxon>Kitasatospora</taxon>
    </lineage>
</organism>
<dbReference type="InterPro" id="IPR006162">
    <property type="entry name" value="Ppantetheine_attach_site"/>
</dbReference>
<dbReference type="InterPro" id="IPR023213">
    <property type="entry name" value="CAT-like_dom_sf"/>
</dbReference>
<dbReference type="InterPro" id="IPR010060">
    <property type="entry name" value="NRPS_synth"/>
</dbReference>
<dbReference type="InterPro" id="IPR011251">
    <property type="entry name" value="Luciferase-like_dom"/>
</dbReference>
<name>A0ABP5RJX5_9ACTN</name>
<dbReference type="Gene3D" id="2.30.38.10">
    <property type="entry name" value="Luciferase, Domain 3"/>
    <property type="match status" value="1"/>
</dbReference>
<reference evidence="8" key="1">
    <citation type="journal article" date="2019" name="Int. J. Syst. Evol. Microbiol.">
        <title>The Global Catalogue of Microorganisms (GCM) 10K type strain sequencing project: providing services to taxonomists for standard genome sequencing and annotation.</title>
        <authorList>
            <consortium name="The Broad Institute Genomics Platform"/>
            <consortium name="The Broad Institute Genome Sequencing Center for Infectious Disease"/>
            <person name="Wu L."/>
            <person name="Ma J."/>
        </authorList>
    </citation>
    <scope>NUCLEOTIDE SEQUENCE [LARGE SCALE GENOMIC DNA]</scope>
    <source>
        <strain evidence="8">JCM 7356</strain>
    </source>
</reference>
<evidence type="ECO:0000256" key="1">
    <source>
        <dbReference type="ARBA" id="ARBA00001957"/>
    </source>
</evidence>
<dbReference type="Pfam" id="PF00668">
    <property type="entry name" value="Condensation"/>
    <property type="match status" value="3"/>
</dbReference>
<dbReference type="Gene3D" id="3.40.50.980">
    <property type="match status" value="2"/>
</dbReference>
<dbReference type="Pfam" id="PF00296">
    <property type="entry name" value="Bac_luciferase"/>
    <property type="match status" value="1"/>
</dbReference>
<dbReference type="EMBL" id="BAAATR010000030">
    <property type="protein sequence ID" value="GAA2264401.1"/>
    <property type="molecule type" value="Genomic_DNA"/>
</dbReference>
<dbReference type="CDD" id="cd05930">
    <property type="entry name" value="A_NRPS"/>
    <property type="match status" value="2"/>
</dbReference>
<dbReference type="NCBIfam" id="TIGR01733">
    <property type="entry name" value="AA-adenyl-dom"/>
    <property type="match status" value="1"/>
</dbReference>
<proteinExistence type="predicted"/>
<dbReference type="PROSITE" id="PS50075">
    <property type="entry name" value="CARRIER"/>
    <property type="match status" value="2"/>
</dbReference>
<evidence type="ECO:0000313" key="8">
    <source>
        <dbReference type="Proteomes" id="UP001500305"/>
    </source>
</evidence>
<comment type="caution">
    <text evidence="7">The sequence shown here is derived from an EMBL/GenBank/DDBJ whole genome shotgun (WGS) entry which is preliminary data.</text>
</comment>
<dbReference type="InterPro" id="IPR042099">
    <property type="entry name" value="ANL_N_sf"/>
</dbReference>
<dbReference type="PANTHER" id="PTHR45527">
    <property type="entry name" value="NONRIBOSOMAL PEPTIDE SYNTHETASE"/>
    <property type="match status" value="1"/>
</dbReference>
<dbReference type="Pfam" id="PF13193">
    <property type="entry name" value="AMP-binding_C"/>
    <property type="match status" value="2"/>
</dbReference>
<keyword evidence="4" id="KW-0677">Repeat</keyword>
<dbReference type="CDD" id="cd19534">
    <property type="entry name" value="E_NRPS"/>
    <property type="match status" value="1"/>
</dbReference>
<dbReference type="InterPro" id="IPR000873">
    <property type="entry name" value="AMP-dep_synth/lig_dom"/>
</dbReference>
<dbReference type="NCBIfam" id="NF003417">
    <property type="entry name" value="PRK04813.1"/>
    <property type="match status" value="3"/>
</dbReference>
<dbReference type="Gene3D" id="3.30.559.30">
    <property type="entry name" value="Nonribosomal peptide synthetase, condensation domain"/>
    <property type="match status" value="3"/>
</dbReference>
<keyword evidence="3" id="KW-0597">Phosphoprotein</keyword>
<keyword evidence="5" id="KW-0045">Antibiotic biosynthesis</keyword>
<gene>
    <name evidence="7" type="ORF">GCM10010430_56330</name>
</gene>
<feature type="domain" description="Carrier" evidence="6">
    <location>
        <begin position="948"/>
        <end position="1024"/>
    </location>
</feature>
<dbReference type="Gene3D" id="3.40.50.12780">
    <property type="entry name" value="N-terminal domain of ligase-like"/>
    <property type="match status" value="2"/>
</dbReference>
<keyword evidence="8" id="KW-1185">Reference proteome</keyword>
<dbReference type="Gene3D" id="3.30.559.10">
    <property type="entry name" value="Chloramphenicol acetyltransferase-like domain"/>
    <property type="match status" value="3"/>
</dbReference>